<dbReference type="Proteomes" id="UP001370758">
    <property type="component" value="Unassembled WGS sequence"/>
</dbReference>
<dbReference type="AlphaFoldDB" id="A0AAV9VZP6"/>
<comment type="caution">
    <text evidence="2">The sequence shown here is derived from an EMBL/GenBank/DDBJ whole genome shotgun (WGS) entry which is preliminary data.</text>
</comment>
<name>A0AAV9VZP6_9PEZI</name>
<feature type="compositionally biased region" description="Basic and acidic residues" evidence="1">
    <location>
        <begin position="1"/>
        <end position="14"/>
    </location>
</feature>
<feature type="compositionally biased region" description="Basic and acidic residues" evidence="1">
    <location>
        <begin position="55"/>
        <end position="75"/>
    </location>
</feature>
<protein>
    <submittedName>
        <fullName evidence="2">Uncharacterized protein</fullName>
    </submittedName>
</protein>
<evidence type="ECO:0000313" key="3">
    <source>
        <dbReference type="Proteomes" id="UP001370758"/>
    </source>
</evidence>
<keyword evidence="3" id="KW-1185">Reference proteome</keyword>
<sequence length="116" mass="13569">MDPRLQKRIEDWRLQTDQQNPNTPWEKQQPPSNRRYSNVPPGQGETSPNSNPNVEDDHNNKWALTRESKRPRLADEELWEGNGEEGGISTHRLYIRIQTIQMMKIKILASAMFDNT</sequence>
<feature type="compositionally biased region" description="Polar residues" evidence="1">
    <location>
        <begin position="44"/>
        <end position="53"/>
    </location>
</feature>
<dbReference type="EMBL" id="JAVHJL010000008">
    <property type="protein sequence ID" value="KAK6498841.1"/>
    <property type="molecule type" value="Genomic_DNA"/>
</dbReference>
<gene>
    <name evidence="2" type="ORF">TWF481_011413</name>
</gene>
<proteinExistence type="predicted"/>
<evidence type="ECO:0000313" key="2">
    <source>
        <dbReference type="EMBL" id="KAK6498841.1"/>
    </source>
</evidence>
<feature type="compositionally biased region" description="Polar residues" evidence="1">
    <location>
        <begin position="15"/>
        <end position="36"/>
    </location>
</feature>
<organism evidence="2 3">
    <name type="scientific">Arthrobotrys musiformis</name>
    <dbReference type="NCBI Taxonomy" id="47236"/>
    <lineage>
        <taxon>Eukaryota</taxon>
        <taxon>Fungi</taxon>
        <taxon>Dikarya</taxon>
        <taxon>Ascomycota</taxon>
        <taxon>Pezizomycotina</taxon>
        <taxon>Orbiliomycetes</taxon>
        <taxon>Orbiliales</taxon>
        <taxon>Orbiliaceae</taxon>
        <taxon>Arthrobotrys</taxon>
    </lineage>
</organism>
<accession>A0AAV9VZP6</accession>
<evidence type="ECO:0000256" key="1">
    <source>
        <dbReference type="SAM" id="MobiDB-lite"/>
    </source>
</evidence>
<reference evidence="2 3" key="1">
    <citation type="submission" date="2023-08" db="EMBL/GenBank/DDBJ databases">
        <authorList>
            <person name="Palmer J.M."/>
        </authorList>
    </citation>
    <scope>NUCLEOTIDE SEQUENCE [LARGE SCALE GENOMIC DNA]</scope>
    <source>
        <strain evidence="2 3">TWF481</strain>
    </source>
</reference>
<feature type="region of interest" description="Disordered" evidence="1">
    <location>
        <begin position="1"/>
        <end position="85"/>
    </location>
</feature>